<dbReference type="InterPro" id="IPR001278">
    <property type="entry name" value="Arg-tRNA-ligase"/>
</dbReference>
<dbReference type="EC" id="6.1.1.19" evidence="2"/>
<protein>
    <recommendedName>
        <fullName evidence="2">arginine--tRNA ligase</fullName>
        <ecNumber evidence="2">6.1.1.19</ecNumber>
    </recommendedName>
    <alternativeName>
        <fullName evidence="8">Arginyl-tRNA synthetase</fullName>
    </alternativeName>
</protein>
<evidence type="ECO:0000256" key="6">
    <source>
        <dbReference type="ARBA" id="ARBA00022917"/>
    </source>
</evidence>
<accession>F0ZFF1</accession>
<dbReference type="Pfam" id="PF00750">
    <property type="entry name" value="tRNA-synt_1d"/>
    <property type="match status" value="1"/>
</dbReference>
<dbReference type="PANTHER" id="PTHR11956">
    <property type="entry name" value="ARGINYL-TRNA SYNTHETASE"/>
    <property type="match status" value="1"/>
</dbReference>
<dbReference type="PROSITE" id="PS00178">
    <property type="entry name" value="AA_TRNA_LIGASE_I"/>
    <property type="match status" value="1"/>
</dbReference>
<dbReference type="SMART" id="SM00836">
    <property type="entry name" value="DALR_1"/>
    <property type="match status" value="1"/>
</dbReference>
<keyword evidence="4 10" id="KW-0547">Nucleotide-binding</keyword>
<evidence type="ECO:0000313" key="13">
    <source>
        <dbReference type="Proteomes" id="UP000001064"/>
    </source>
</evidence>
<reference evidence="13" key="1">
    <citation type="journal article" date="2011" name="Genome Biol.">
        <title>Comparative genomics of the social amoebae Dictyostelium discoideum and Dictyostelium purpureum.</title>
        <authorList>
            <consortium name="US DOE Joint Genome Institute (JGI-PGF)"/>
            <person name="Sucgang R."/>
            <person name="Kuo A."/>
            <person name="Tian X."/>
            <person name="Salerno W."/>
            <person name="Parikh A."/>
            <person name="Feasley C.L."/>
            <person name="Dalin E."/>
            <person name="Tu H."/>
            <person name="Huang E."/>
            <person name="Barry K."/>
            <person name="Lindquist E."/>
            <person name="Shapiro H."/>
            <person name="Bruce D."/>
            <person name="Schmutz J."/>
            <person name="Salamov A."/>
            <person name="Fey P."/>
            <person name="Gaudet P."/>
            <person name="Anjard C."/>
            <person name="Babu M.M."/>
            <person name="Basu S."/>
            <person name="Bushmanova Y."/>
            <person name="van der Wel H."/>
            <person name="Katoh-Kurasawa M."/>
            <person name="Dinh C."/>
            <person name="Coutinho P.M."/>
            <person name="Saito T."/>
            <person name="Elias M."/>
            <person name="Schaap P."/>
            <person name="Kay R.R."/>
            <person name="Henrissat B."/>
            <person name="Eichinger L."/>
            <person name="Rivero F."/>
            <person name="Putnam N.H."/>
            <person name="West C.M."/>
            <person name="Loomis W.F."/>
            <person name="Chisholm R.L."/>
            <person name="Shaulsky G."/>
            <person name="Strassmann J.E."/>
            <person name="Queller D.C."/>
            <person name="Kuspa A."/>
            <person name="Grigoriev I.V."/>
        </authorList>
    </citation>
    <scope>NUCLEOTIDE SEQUENCE [LARGE SCALE GENOMIC DNA]</scope>
    <source>
        <strain evidence="13">QSDP1</strain>
    </source>
</reference>
<name>F0ZFF1_DICPU</name>
<comment type="catalytic activity">
    <reaction evidence="9">
        <text>tRNA(Arg) + L-arginine + ATP = L-arginyl-tRNA(Arg) + AMP + diphosphate</text>
        <dbReference type="Rhea" id="RHEA:20301"/>
        <dbReference type="Rhea" id="RHEA-COMP:9658"/>
        <dbReference type="Rhea" id="RHEA-COMP:9673"/>
        <dbReference type="ChEBI" id="CHEBI:30616"/>
        <dbReference type="ChEBI" id="CHEBI:32682"/>
        <dbReference type="ChEBI" id="CHEBI:33019"/>
        <dbReference type="ChEBI" id="CHEBI:78442"/>
        <dbReference type="ChEBI" id="CHEBI:78513"/>
        <dbReference type="ChEBI" id="CHEBI:456215"/>
        <dbReference type="EC" id="6.1.1.19"/>
    </reaction>
</comment>
<dbReference type="GO" id="GO:0006420">
    <property type="term" value="P:arginyl-tRNA aminoacylation"/>
    <property type="evidence" value="ECO:0000318"/>
    <property type="project" value="GO_Central"/>
</dbReference>
<evidence type="ECO:0000256" key="4">
    <source>
        <dbReference type="ARBA" id="ARBA00022741"/>
    </source>
</evidence>
<gene>
    <name evidence="12" type="ORF">DICPUDRAFT_150090</name>
</gene>
<dbReference type="Pfam" id="PF05746">
    <property type="entry name" value="DALR_1"/>
    <property type="match status" value="1"/>
</dbReference>
<evidence type="ECO:0000256" key="8">
    <source>
        <dbReference type="ARBA" id="ARBA00033033"/>
    </source>
</evidence>
<dbReference type="GO" id="GO:0004814">
    <property type="term" value="F:arginine-tRNA ligase activity"/>
    <property type="evidence" value="ECO:0000318"/>
    <property type="project" value="GO_Central"/>
</dbReference>
<evidence type="ECO:0000256" key="10">
    <source>
        <dbReference type="RuleBase" id="RU363038"/>
    </source>
</evidence>
<evidence type="ECO:0000256" key="1">
    <source>
        <dbReference type="ARBA" id="ARBA00005594"/>
    </source>
</evidence>
<sequence length="716" mass="82582">MIKNSIIINKTFINTSLFNNNKNIFNNNNNNSLYFYYSTITQFNRDKKWFDLYNRSPYLLLHSCFKGIFDKALTQEEKEMVFNNKKIKFQPQFSQVPSKKIVSDFDYAINNLVVASMLLNKKDKNNDYISKKIIDTFESKKKEFEFSEMIEKIEIGSKGYLNLRVSEEYLLDILNLWIKGHEGKGAEADKFKIKNLIYNENNKTDDNNKMLPLRSKKVLVDFASPNMSKELHVGHLRSIALGESVCRILEYMGHDVERISHAGDFGTPMGIVIAHSLETKQPFLRHIWDKEYKGEIIIPTPKELSDIYSESKARTKTDPEFNKRTLASAAELQKGPPTPDGGGSDPDIYNAWIALCDASRIGFNQVFDMMNINVNERGESFYREMLPKVIDELTEKGFVKLSEGRKCIFLFGEDKTPVIVQKSDGAYLYATTDLAAIKHRVENDKQWIVYITDDSQSDHFEQIFKIAENAKWLDLEKTRVDHLSFGVVRGSNGSKLSSRDGSPVALIDLLHESIERAKQATSISKSFTRAEKIDSDQNARDITVPRYLDSDETLDDVTDDHFQKIGLGALKYFDLTHRNNSYIFSYDNMLSFKGNTSIYILYCYTRISTLFKRANFNIDQINLNEIDFTNLTEKERNLIFLFSRFSDVLKSTEQNLRPGLICDYLWEIANSFHQLYESEKFIGSERQNQKLLICYATQRILSTGLNLLGVETVEKL</sequence>
<evidence type="ECO:0000259" key="11">
    <source>
        <dbReference type="SMART" id="SM00836"/>
    </source>
</evidence>
<keyword evidence="5 10" id="KW-0067">ATP-binding</keyword>
<dbReference type="InterPro" id="IPR035684">
    <property type="entry name" value="ArgRS_core"/>
</dbReference>
<evidence type="ECO:0000256" key="2">
    <source>
        <dbReference type="ARBA" id="ARBA00012837"/>
    </source>
</evidence>
<dbReference type="PRINTS" id="PR01038">
    <property type="entry name" value="TRNASYNTHARG"/>
</dbReference>
<feature type="domain" description="DALR anticodon binding" evidence="11">
    <location>
        <begin position="600"/>
        <end position="716"/>
    </location>
</feature>
<evidence type="ECO:0000313" key="12">
    <source>
        <dbReference type="EMBL" id="EGC37324.1"/>
    </source>
</evidence>
<dbReference type="GO" id="GO:0005737">
    <property type="term" value="C:cytoplasm"/>
    <property type="evidence" value="ECO:0007669"/>
    <property type="project" value="InterPro"/>
</dbReference>
<dbReference type="InterPro" id="IPR001412">
    <property type="entry name" value="aa-tRNA-synth_I_CS"/>
</dbReference>
<keyword evidence="13" id="KW-1185">Reference proteome</keyword>
<keyword evidence="3 10" id="KW-0436">Ligase</keyword>
<dbReference type="Gene3D" id="3.40.50.620">
    <property type="entry name" value="HUPs"/>
    <property type="match status" value="1"/>
</dbReference>
<dbReference type="InterPro" id="IPR036695">
    <property type="entry name" value="Arg-tRNA-synth_N_sf"/>
</dbReference>
<dbReference type="NCBIfam" id="TIGR00456">
    <property type="entry name" value="argS"/>
    <property type="match status" value="1"/>
</dbReference>
<dbReference type="KEGG" id="dpp:DICPUDRAFT_150090"/>
<dbReference type="GeneID" id="10500010"/>
<dbReference type="InterPro" id="IPR014729">
    <property type="entry name" value="Rossmann-like_a/b/a_fold"/>
</dbReference>
<dbReference type="FunFam" id="1.10.730.10:FF:000006">
    <property type="entry name" value="Arginyl-tRNA synthetase 2, mitochondrial"/>
    <property type="match status" value="1"/>
</dbReference>
<dbReference type="FunFam" id="3.40.50.620:FF:000096">
    <property type="entry name" value="Arginine--tRNA ligase chloroplastic/mitochondrial"/>
    <property type="match status" value="1"/>
</dbReference>
<keyword evidence="7 10" id="KW-0030">Aminoacyl-tRNA synthetase</keyword>
<dbReference type="InParanoid" id="F0ZFF1"/>
<dbReference type="FunCoup" id="F0ZFF1">
    <property type="interactions" value="596"/>
</dbReference>
<dbReference type="AlphaFoldDB" id="F0ZFF1"/>
<evidence type="ECO:0000256" key="7">
    <source>
        <dbReference type="ARBA" id="ARBA00023146"/>
    </source>
</evidence>
<dbReference type="OrthoDB" id="68056at2759"/>
<dbReference type="OMA" id="HHIGDWG"/>
<organism evidence="12 13">
    <name type="scientific">Dictyostelium purpureum</name>
    <name type="common">Slime mold</name>
    <dbReference type="NCBI Taxonomy" id="5786"/>
    <lineage>
        <taxon>Eukaryota</taxon>
        <taxon>Amoebozoa</taxon>
        <taxon>Evosea</taxon>
        <taxon>Eumycetozoa</taxon>
        <taxon>Dictyostelia</taxon>
        <taxon>Dictyosteliales</taxon>
        <taxon>Dictyosteliaceae</taxon>
        <taxon>Dictyostelium</taxon>
    </lineage>
</organism>
<dbReference type="SUPFAM" id="SSF52374">
    <property type="entry name" value="Nucleotidylyl transferase"/>
    <property type="match status" value="1"/>
</dbReference>
<dbReference type="RefSeq" id="XP_003286138.1">
    <property type="nucleotide sequence ID" value="XM_003286090.1"/>
</dbReference>
<dbReference type="VEuPathDB" id="AmoebaDB:DICPUDRAFT_150090"/>
<dbReference type="Proteomes" id="UP000001064">
    <property type="component" value="Unassembled WGS sequence"/>
</dbReference>
<comment type="similarity">
    <text evidence="1 10">Belongs to the class-I aminoacyl-tRNA synthetase family.</text>
</comment>
<dbReference type="InterPro" id="IPR009080">
    <property type="entry name" value="tRNAsynth_Ia_anticodon-bd"/>
</dbReference>
<proteinExistence type="inferred from homology"/>
<dbReference type="InterPro" id="IPR008909">
    <property type="entry name" value="DALR_anticod-bd"/>
</dbReference>
<dbReference type="PANTHER" id="PTHR11956:SF5">
    <property type="entry name" value="ARGININE--TRNA LIGASE, CYTOPLASMIC"/>
    <property type="match status" value="1"/>
</dbReference>
<evidence type="ECO:0000256" key="3">
    <source>
        <dbReference type="ARBA" id="ARBA00022598"/>
    </source>
</evidence>
<keyword evidence="6 10" id="KW-0648">Protein biosynthesis</keyword>
<dbReference type="STRING" id="5786.F0ZFF1"/>
<dbReference type="Gene3D" id="3.30.1360.70">
    <property type="entry name" value="Arginyl tRNA synthetase N-terminal domain"/>
    <property type="match status" value="1"/>
</dbReference>
<dbReference type="EMBL" id="GL871002">
    <property type="protein sequence ID" value="EGC37324.1"/>
    <property type="molecule type" value="Genomic_DNA"/>
</dbReference>
<dbReference type="GO" id="GO:0005524">
    <property type="term" value="F:ATP binding"/>
    <property type="evidence" value="ECO:0007669"/>
    <property type="project" value="UniProtKB-KW"/>
</dbReference>
<evidence type="ECO:0000256" key="9">
    <source>
        <dbReference type="ARBA" id="ARBA00049339"/>
    </source>
</evidence>
<dbReference type="SUPFAM" id="SSF47323">
    <property type="entry name" value="Anticodon-binding domain of a subclass of class I aminoacyl-tRNA synthetases"/>
    <property type="match status" value="1"/>
</dbReference>
<dbReference type="eggNOG" id="KOG4426">
    <property type="taxonomic scope" value="Eukaryota"/>
</dbReference>
<dbReference type="Gene3D" id="1.10.730.10">
    <property type="entry name" value="Isoleucyl-tRNA Synthetase, Domain 1"/>
    <property type="match status" value="1"/>
</dbReference>
<evidence type="ECO:0000256" key="5">
    <source>
        <dbReference type="ARBA" id="ARBA00022840"/>
    </source>
</evidence>